<dbReference type="Proteomes" id="UP000799776">
    <property type="component" value="Unassembled WGS sequence"/>
</dbReference>
<feature type="region of interest" description="Disordered" evidence="1">
    <location>
        <begin position="180"/>
        <end position="204"/>
    </location>
</feature>
<sequence>MPNANIRDKFRRADYLARSCWAPGGEWHNAATDTESSDTIPVAEFNTNTGVTEGHCDNVPTNVDINVMRPQELPSTQKQRTSAATAEHTDAEPAAEQASNTADVADDKGVDGKDGHAEAHSEDVRSQDGRNKATGDETARDNTGTDKTQTLQRTEEVYTVPTTDGFELVRKIYTYRKVGEGQEHDSNDSEFVNEEGASASNGGGNVKRRGLLCRWLGRG</sequence>
<gene>
    <name evidence="2" type="ORF">K490DRAFT_56035</name>
</gene>
<evidence type="ECO:0000256" key="1">
    <source>
        <dbReference type="SAM" id="MobiDB-lite"/>
    </source>
</evidence>
<feature type="compositionally biased region" description="Polar residues" evidence="1">
    <location>
        <begin position="73"/>
        <end position="84"/>
    </location>
</feature>
<proteinExistence type="predicted"/>
<dbReference type="EMBL" id="ML978716">
    <property type="protein sequence ID" value="KAF2088642.1"/>
    <property type="molecule type" value="Genomic_DNA"/>
</dbReference>
<dbReference type="AlphaFoldDB" id="A0A9P4HXI5"/>
<name>A0A9P4HXI5_9PEZI</name>
<evidence type="ECO:0000313" key="3">
    <source>
        <dbReference type="Proteomes" id="UP000799776"/>
    </source>
</evidence>
<protein>
    <submittedName>
        <fullName evidence="2">Uncharacterized protein</fullName>
    </submittedName>
</protein>
<feature type="compositionally biased region" description="Basic and acidic residues" evidence="1">
    <location>
        <begin position="105"/>
        <end position="144"/>
    </location>
</feature>
<feature type="region of interest" description="Disordered" evidence="1">
    <location>
        <begin position="73"/>
        <end position="153"/>
    </location>
</feature>
<accession>A0A9P4HXI5</accession>
<organism evidence="2 3">
    <name type="scientific">Saccharata proteae CBS 121410</name>
    <dbReference type="NCBI Taxonomy" id="1314787"/>
    <lineage>
        <taxon>Eukaryota</taxon>
        <taxon>Fungi</taxon>
        <taxon>Dikarya</taxon>
        <taxon>Ascomycota</taxon>
        <taxon>Pezizomycotina</taxon>
        <taxon>Dothideomycetes</taxon>
        <taxon>Dothideomycetes incertae sedis</taxon>
        <taxon>Botryosphaeriales</taxon>
        <taxon>Saccharataceae</taxon>
        <taxon>Saccharata</taxon>
    </lineage>
</organism>
<evidence type="ECO:0000313" key="2">
    <source>
        <dbReference type="EMBL" id="KAF2088642.1"/>
    </source>
</evidence>
<keyword evidence="3" id="KW-1185">Reference proteome</keyword>
<reference evidence="2" key="1">
    <citation type="journal article" date="2020" name="Stud. Mycol.">
        <title>101 Dothideomycetes genomes: a test case for predicting lifestyles and emergence of pathogens.</title>
        <authorList>
            <person name="Haridas S."/>
            <person name="Albert R."/>
            <person name="Binder M."/>
            <person name="Bloem J."/>
            <person name="Labutti K."/>
            <person name="Salamov A."/>
            <person name="Andreopoulos B."/>
            <person name="Baker S."/>
            <person name="Barry K."/>
            <person name="Bills G."/>
            <person name="Bluhm B."/>
            <person name="Cannon C."/>
            <person name="Castanera R."/>
            <person name="Culley D."/>
            <person name="Daum C."/>
            <person name="Ezra D."/>
            <person name="Gonzalez J."/>
            <person name="Henrissat B."/>
            <person name="Kuo A."/>
            <person name="Liang C."/>
            <person name="Lipzen A."/>
            <person name="Lutzoni F."/>
            <person name="Magnuson J."/>
            <person name="Mondo S."/>
            <person name="Nolan M."/>
            <person name="Ohm R."/>
            <person name="Pangilinan J."/>
            <person name="Park H.-J."/>
            <person name="Ramirez L."/>
            <person name="Alfaro M."/>
            <person name="Sun H."/>
            <person name="Tritt A."/>
            <person name="Yoshinaga Y."/>
            <person name="Zwiers L.-H."/>
            <person name="Turgeon B."/>
            <person name="Goodwin S."/>
            <person name="Spatafora J."/>
            <person name="Crous P."/>
            <person name="Grigoriev I."/>
        </authorList>
    </citation>
    <scope>NUCLEOTIDE SEQUENCE</scope>
    <source>
        <strain evidence="2">CBS 121410</strain>
    </source>
</reference>
<comment type="caution">
    <text evidence="2">The sequence shown here is derived from an EMBL/GenBank/DDBJ whole genome shotgun (WGS) entry which is preliminary data.</text>
</comment>